<dbReference type="Pfam" id="PF08713">
    <property type="entry name" value="DNA_alkylation"/>
    <property type="match status" value="1"/>
</dbReference>
<organism evidence="1 2">
    <name type="scientific">Microbacterium resistens</name>
    <dbReference type="NCBI Taxonomy" id="156977"/>
    <lineage>
        <taxon>Bacteria</taxon>
        <taxon>Bacillati</taxon>
        <taxon>Actinomycetota</taxon>
        <taxon>Actinomycetes</taxon>
        <taxon>Micrococcales</taxon>
        <taxon>Microbacteriaceae</taxon>
        <taxon>Microbacterium</taxon>
    </lineage>
</organism>
<evidence type="ECO:0000313" key="2">
    <source>
        <dbReference type="Proteomes" id="UP001199642"/>
    </source>
</evidence>
<dbReference type="PANTHER" id="PTHR41291">
    <property type="entry name" value="DNA ALKYLATION REPAIR PROTEIN"/>
    <property type="match status" value="1"/>
</dbReference>
<dbReference type="InterPro" id="IPR014825">
    <property type="entry name" value="DNA_alkylation"/>
</dbReference>
<gene>
    <name evidence="1" type="ORF">K8F61_12060</name>
</gene>
<reference evidence="1 2" key="1">
    <citation type="submission" date="2023-01" db="EMBL/GenBank/DDBJ databases">
        <title>Characterization of estradiol degrading bacteria Microbacterium sp. MZT7 and reveal degrading genes through genome analysis.</title>
        <authorList>
            <person name="Hao P."/>
            <person name="Gao Y."/>
        </authorList>
    </citation>
    <scope>NUCLEOTIDE SEQUENCE [LARGE SCALE GENOMIC DNA]</scope>
    <source>
        <strain evidence="1 2">MZT7</strain>
    </source>
</reference>
<name>A0ABY3RRB3_9MICO</name>
<proteinExistence type="predicted"/>
<accession>A0ABY3RRB3</accession>
<dbReference type="RefSeq" id="WP_067247993.1">
    <property type="nucleotide sequence ID" value="NZ_CP082781.1"/>
</dbReference>
<dbReference type="InterPro" id="IPR016024">
    <property type="entry name" value="ARM-type_fold"/>
</dbReference>
<evidence type="ECO:0000313" key="1">
    <source>
        <dbReference type="EMBL" id="UGS25414.1"/>
    </source>
</evidence>
<protein>
    <submittedName>
        <fullName evidence="1">DNA alkylation repair protein</fullName>
    </submittedName>
</protein>
<keyword evidence="2" id="KW-1185">Reference proteome</keyword>
<dbReference type="SUPFAM" id="SSF48371">
    <property type="entry name" value="ARM repeat"/>
    <property type="match status" value="1"/>
</dbReference>
<dbReference type="EMBL" id="CP082781">
    <property type="protein sequence ID" value="UGS25414.1"/>
    <property type="molecule type" value="Genomic_DNA"/>
</dbReference>
<dbReference type="Proteomes" id="UP001199642">
    <property type="component" value="Chromosome"/>
</dbReference>
<dbReference type="PANTHER" id="PTHR41291:SF1">
    <property type="entry name" value="DNA ALKYLATION REPAIR PROTEIN"/>
    <property type="match status" value="1"/>
</dbReference>
<sequence>MPDPALATLDAVLAELAALEDPKARAVNERHGDAHGVNLTKMRALAKRIGTDDALGRELWASGDVAGQLLGLLLVRPRSFGPDDLDAMVRATDSAKAHDWFVNYIAKKSPHAEEMRERWMTDEDADARAAAWSLTTDRVAKKPEGLDLDALLDTIEAELTEAPARLQWAMNETLATIGIHHPSRRERAIAIGERLQVLADYPTPPNCTSPFAPIWIAEIVRRREG</sequence>